<accession>A0A067FKV6</accession>
<dbReference type="Proteomes" id="UP000027120">
    <property type="component" value="Unassembled WGS sequence"/>
</dbReference>
<name>A0A067FKV6_CITSI</name>
<proteinExistence type="predicted"/>
<dbReference type="PaxDb" id="2711-XP_006481186.1"/>
<evidence type="ECO:0000256" key="1">
    <source>
        <dbReference type="SAM" id="Phobius"/>
    </source>
</evidence>
<dbReference type="AlphaFoldDB" id="A0A067FKV6"/>
<feature type="transmembrane region" description="Helical" evidence="1">
    <location>
        <begin position="163"/>
        <end position="181"/>
    </location>
</feature>
<evidence type="ECO:0000313" key="2">
    <source>
        <dbReference type="EMBL" id="KDO64082.1"/>
    </source>
</evidence>
<gene>
    <name evidence="2" type="ORF">CISIN_1g022586mg</name>
</gene>
<sequence length="295" mass="33522">MRQAEQQRQQSWRISVHAEFKNFNFRLKATKISPTWKFYRFSIFLKLHNFLLQLRSDSETPPFLTRQRTTLKSRLLAAVHKLRPRRSKNHPVTEVNSPIDRLKHFASKEPVSKGGSLAVGILAFVFQSIFEDHHRGIIVRSSFLLICFAVLLGKSIPEKSRTVLTLSVVAIVIATAVRSAITGPPLRSKVYGPARVYGQTYDCLVTPISRFVFGIITGLKRKSNEAHQFVLMMGNSAHANEARDPLLLNRLKAKWLMSVGPTRPFRSYMLAVDPPAARISDGFRSQSKSYLDRSF</sequence>
<keyword evidence="1" id="KW-0812">Transmembrane</keyword>
<reference evidence="2 3" key="1">
    <citation type="submission" date="2014-04" db="EMBL/GenBank/DDBJ databases">
        <authorList>
            <consortium name="International Citrus Genome Consortium"/>
            <person name="Gmitter F."/>
            <person name="Chen C."/>
            <person name="Farmerie W."/>
            <person name="Harkins T."/>
            <person name="Desany B."/>
            <person name="Mohiuddin M."/>
            <person name="Kodira C."/>
            <person name="Borodovsky M."/>
            <person name="Lomsadze A."/>
            <person name="Burns P."/>
            <person name="Jenkins J."/>
            <person name="Prochnik S."/>
            <person name="Shu S."/>
            <person name="Chapman J."/>
            <person name="Pitluck S."/>
            <person name="Schmutz J."/>
            <person name="Rokhsar D."/>
        </authorList>
    </citation>
    <scope>NUCLEOTIDE SEQUENCE</scope>
</reference>
<feature type="transmembrane region" description="Helical" evidence="1">
    <location>
        <begin position="111"/>
        <end position="130"/>
    </location>
</feature>
<keyword evidence="1" id="KW-0472">Membrane</keyword>
<keyword evidence="1" id="KW-1133">Transmembrane helix</keyword>
<protein>
    <submittedName>
        <fullName evidence="2">Uncharacterized protein</fullName>
    </submittedName>
</protein>
<dbReference type="EMBL" id="KK784908">
    <property type="protein sequence ID" value="KDO64082.1"/>
    <property type="molecule type" value="Genomic_DNA"/>
</dbReference>
<feature type="transmembrane region" description="Helical" evidence="1">
    <location>
        <begin position="136"/>
        <end position="156"/>
    </location>
</feature>
<dbReference type="eggNOG" id="ENOG502SDM5">
    <property type="taxonomic scope" value="Eukaryota"/>
</dbReference>
<keyword evidence="3" id="KW-1185">Reference proteome</keyword>
<organism evidence="2 3">
    <name type="scientific">Citrus sinensis</name>
    <name type="common">Sweet orange</name>
    <name type="synonym">Citrus aurantium var. sinensis</name>
    <dbReference type="NCBI Taxonomy" id="2711"/>
    <lineage>
        <taxon>Eukaryota</taxon>
        <taxon>Viridiplantae</taxon>
        <taxon>Streptophyta</taxon>
        <taxon>Embryophyta</taxon>
        <taxon>Tracheophyta</taxon>
        <taxon>Spermatophyta</taxon>
        <taxon>Magnoliopsida</taxon>
        <taxon>eudicotyledons</taxon>
        <taxon>Gunneridae</taxon>
        <taxon>Pentapetalae</taxon>
        <taxon>rosids</taxon>
        <taxon>malvids</taxon>
        <taxon>Sapindales</taxon>
        <taxon>Rutaceae</taxon>
        <taxon>Aurantioideae</taxon>
        <taxon>Citrus</taxon>
    </lineage>
</organism>
<evidence type="ECO:0000313" key="3">
    <source>
        <dbReference type="Proteomes" id="UP000027120"/>
    </source>
</evidence>